<dbReference type="InterPro" id="IPR023346">
    <property type="entry name" value="Lysozyme-like_dom_sf"/>
</dbReference>
<dbReference type="PANTHER" id="PTHR43671:SF13">
    <property type="entry name" value="SERINE_THREONINE-PROTEIN KINASE NEK2"/>
    <property type="match status" value="1"/>
</dbReference>
<feature type="region of interest" description="Disordered" evidence="6">
    <location>
        <begin position="33"/>
        <end position="60"/>
    </location>
</feature>
<dbReference type="EC" id="2.7.11.1" evidence="1"/>
<protein>
    <recommendedName>
        <fullName evidence="1">non-specific serine/threonine protein kinase</fullName>
        <ecNumber evidence="1">2.7.11.1</ecNumber>
    </recommendedName>
</protein>
<dbReference type="Gene3D" id="1.10.530.10">
    <property type="match status" value="1"/>
</dbReference>
<evidence type="ECO:0000313" key="9">
    <source>
        <dbReference type="Proteomes" id="UP000655443"/>
    </source>
</evidence>
<evidence type="ECO:0000256" key="3">
    <source>
        <dbReference type="ARBA" id="ARBA00022741"/>
    </source>
</evidence>
<name>A0A918YNP5_9ACTN</name>
<proteinExistence type="predicted"/>
<gene>
    <name evidence="8" type="ORF">GCM10010339_68010</name>
</gene>
<dbReference type="InterPro" id="IPR050660">
    <property type="entry name" value="NEK_Ser/Thr_kinase"/>
</dbReference>
<evidence type="ECO:0000256" key="5">
    <source>
        <dbReference type="ARBA" id="ARBA00022840"/>
    </source>
</evidence>
<sequence length="526" mass="57045">MTEPYAVPVPRGYRVGVWEVREPIATGAFGSVYTGRRTADGTGGDSDGTGGDDRERPRTAALKFLPTGTGTPRQLSHLRELIEREVGLLRRLRRPRLIRMYETLVVDDPARPELDGATVLVLEKAEHSLSAQLRTAPRPSAGPALLAQICEGLAQLHHAGWVHGDLKPANVLLMKDGSARLTDFNMAAELEGTHAYTPAFSTPDYTPPELLWSEIGERGRRIRPSADVWAFGVLAHLVLTDSFPLPGGTPTARRDAAAAYARGTDELRLSPELPDAWREIVRDCLTRTHGDRIGTDALLRRVESAAGTGRSPRLPRSLLPRRRRTAVAVGSAVATVAVAALGYGVSDWAGTGGTGPRDPAAVYGAAELRTDQGVPVRYRRLIVDSAHACLQREVTPALIAAMLKTESNFDPDLSDPSVPGGGEYGIARWTPKVLRWWIRADGVPASATPSPPLSPAVSIPAMARYLCYIDPRLKTSLTGDRRVLLAASYRTSYEKVNDTGGVPPKYRDYAARVAHYLKEYTPPGRT</sequence>
<dbReference type="SUPFAM" id="SSF53955">
    <property type="entry name" value="Lysozyme-like"/>
    <property type="match status" value="1"/>
</dbReference>
<reference evidence="8" key="1">
    <citation type="journal article" date="2014" name="Int. J. Syst. Evol. Microbiol.">
        <title>Complete genome sequence of Corynebacterium casei LMG S-19264T (=DSM 44701T), isolated from a smear-ripened cheese.</title>
        <authorList>
            <consortium name="US DOE Joint Genome Institute (JGI-PGF)"/>
            <person name="Walter F."/>
            <person name="Albersmeier A."/>
            <person name="Kalinowski J."/>
            <person name="Ruckert C."/>
        </authorList>
    </citation>
    <scope>NUCLEOTIDE SEQUENCE</scope>
    <source>
        <strain evidence="8">JCM 4714</strain>
    </source>
</reference>
<dbReference type="EMBL" id="BMVG01000025">
    <property type="protein sequence ID" value="GHE10763.1"/>
    <property type="molecule type" value="Genomic_DNA"/>
</dbReference>
<evidence type="ECO:0000256" key="6">
    <source>
        <dbReference type="SAM" id="MobiDB-lite"/>
    </source>
</evidence>
<keyword evidence="9" id="KW-1185">Reference proteome</keyword>
<dbReference type="CDD" id="cd00254">
    <property type="entry name" value="LT-like"/>
    <property type="match status" value="1"/>
</dbReference>
<evidence type="ECO:0000256" key="2">
    <source>
        <dbReference type="ARBA" id="ARBA00022679"/>
    </source>
</evidence>
<keyword evidence="4" id="KW-0418">Kinase</keyword>
<organism evidence="8 9">
    <name type="scientific">Streptomyces alanosinicus</name>
    <dbReference type="NCBI Taxonomy" id="68171"/>
    <lineage>
        <taxon>Bacteria</taxon>
        <taxon>Bacillati</taxon>
        <taxon>Actinomycetota</taxon>
        <taxon>Actinomycetes</taxon>
        <taxon>Kitasatosporales</taxon>
        <taxon>Streptomycetaceae</taxon>
        <taxon>Streptomyces</taxon>
    </lineage>
</organism>
<evidence type="ECO:0000313" key="8">
    <source>
        <dbReference type="EMBL" id="GHE10763.1"/>
    </source>
</evidence>
<feature type="domain" description="Protein kinase" evidence="7">
    <location>
        <begin position="18"/>
        <end position="314"/>
    </location>
</feature>
<dbReference type="PANTHER" id="PTHR43671">
    <property type="entry name" value="SERINE/THREONINE-PROTEIN KINASE NEK"/>
    <property type="match status" value="1"/>
</dbReference>
<accession>A0A918YNP5</accession>
<dbReference type="Proteomes" id="UP000655443">
    <property type="component" value="Unassembled WGS sequence"/>
</dbReference>
<dbReference type="InterPro" id="IPR011009">
    <property type="entry name" value="Kinase-like_dom_sf"/>
</dbReference>
<reference evidence="8" key="2">
    <citation type="submission" date="2020-09" db="EMBL/GenBank/DDBJ databases">
        <authorList>
            <person name="Sun Q."/>
            <person name="Ohkuma M."/>
        </authorList>
    </citation>
    <scope>NUCLEOTIDE SEQUENCE</scope>
    <source>
        <strain evidence="8">JCM 4714</strain>
    </source>
</reference>
<dbReference type="RefSeq" id="WP_189957464.1">
    <property type="nucleotide sequence ID" value="NZ_BMVG01000025.1"/>
</dbReference>
<evidence type="ECO:0000256" key="4">
    <source>
        <dbReference type="ARBA" id="ARBA00022777"/>
    </source>
</evidence>
<keyword evidence="2" id="KW-0808">Transferase</keyword>
<dbReference type="SUPFAM" id="SSF56112">
    <property type="entry name" value="Protein kinase-like (PK-like)"/>
    <property type="match status" value="1"/>
</dbReference>
<keyword evidence="5" id="KW-0067">ATP-binding</keyword>
<keyword evidence="3" id="KW-0547">Nucleotide-binding</keyword>
<evidence type="ECO:0000256" key="1">
    <source>
        <dbReference type="ARBA" id="ARBA00012513"/>
    </source>
</evidence>
<dbReference type="InterPro" id="IPR000719">
    <property type="entry name" value="Prot_kinase_dom"/>
</dbReference>
<dbReference type="SMART" id="SM00220">
    <property type="entry name" value="S_TKc"/>
    <property type="match status" value="1"/>
</dbReference>
<evidence type="ECO:0000259" key="7">
    <source>
        <dbReference type="PROSITE" id="PS50011"/>
    </source>
</evidence>
<dbReference type="PROSITE" id="PS50011">
    <property type="entry name" value="PROTEIN_KINASE_DOM"/>
    <property type="match status" value="1"/>
</dbReference>
<dbReference type="Pfam" id="PF00069">
    <property type="entry name" value="Pkinase"/>
    <property type="match status" value="1"/>
</dbReference>
<dbReference type="Gene3D" id="1.10.510.10">
    <property type="entry name" value="Transferase(Phosphotransferase) domain 1"/>
    <property type="match status" value="1"/>
</dbReference>
<dbReference type="AlphaFoldDB" id="A0A918YNP5"/>
<comment type="caution">
    <text evidence="8">The sequence shown here is derived from an EMBL/GenBank/DDBJ whole genome shotgun (WGS) entry which is preliminary data.</text>
</comment>
<dbReference type="GO" id="GO:0005524">
    <property type="term" value="F:ATP binding"/>
    <property type="evidence" value="ECO:0007669"/>
    <property type="project" value="UniProtKB-KW"/>
</dbReference>
<dbReference type="GO" id="GO:0004674">
    <property type="term" value="F:protein serine/threonine kinase activity"/>
    <property type="evidence" value="ECO:0007669"/>
    <property type="project" value="UniProtKB-EC"/>
</dbReference>
<dbReference type="Gene3D" id="3.30.200.20">
    <property type="entry name" value="Phosphorylase Kinase, domain 1"/>
    <property type="match status" value="1"/>
</dbReference>